<evidence type="ECO:0000256" key="1">
    <source>
        <dbReference type="SAM" id="Phobius"/>
    </source>
</evidence>
<name>A0A2R6AWM5_9ARCH</name>
<keyword evidence="1" id="KW-0472">Membrane</keyword>
<feature type="non-terminal residue" evidence="2">
    <location>
        <position position="74"/>
    </location>
</feature>
<protein>
    <submittedName>
        <fullName evidence="2">Uncharacterized protein</fullName>
    </submittedName>
</protein>
<evidence type="ECO:0000313" key="2">
    <source>
        <dbReference type="EMBL" id="PSN90757.1"/>
    </source>
</evidence>
<organism evidence="2 3">
    <name type="scientific">Candidatus Marsarchaeota G1 archaeon OSP_B</name>
    <dbReference type="NCBI Taxonomy" id="1978153"/>
    <lineage>
        <taxon>Archaea</taxon>
        <taxon>Candidatus Marsarchaeota</taxon>
        <taxon>Candidatus Marsarchaeota group 1</taxon>
    </lineage>
</organism>
<feature type="transmembrane region" description="Helical" evidence="1">
    <location>
        <begin position="42"/>
        <end position="62"/>
    </location>
</feature>
<keyword evidence="1" id="KW-0812">Transmembrane</keyword>
<reference evidence="2 3" key="1">
    <citation type="submission" date="2017-04" db="EMBL/GenBank/DDBJ databases">
        <title>Novel microbial lineages endemic to geothermal iron-oxide mats fill important gaps in the evolutionary history of Archaea.</title>
        <authorList>
            <person name="Jay Z.J."/>
            <person name="Beam J.P."/>
            <person name="Dlakic M."/>
            <person name="Rusch D.B."/>
            <person name="Kozubal M.A."/>
            <person name="Inskeep W.P."/>
        </authorList>
    </citation>
    <scope>NUCLEOTIDE SEQUENCE [LARGE SCALE GENOMIC DNA]</scope>
    <source>
        <strain evidence="2">OSP_B</strain>
    </source>
</reference>
<comment type="caution">
    <text evidence="2">The sequence shown here is derived from an EMBL/GenBank/DDBJ whole genome shotgun (WGS) entry which is preliminary data.</text>
</comment>
<sequence>MGFLFVFLLQIIFQQLFLRLAPYLFASGIAPILVDFSKVATVATDTATIVGLVTLVAIGVSAGKHGHTRAISVP</sequence>
<accession>A0A2R6AWM5</accession>
<evidence type="ECO:0000313" key="3">
    <source>
        <dbReference type="Proteomes" id="UP000240838"/>
    </source>
</evidence>
<keyword evidence="1" id="KW-1133">Transmembrane helix</keyword>
<dbReference type="Proteomes" id="UP000240838">
    <property type="component" value="Unassembled WGS sequence"/>
</dbReference>
<gene>
    <name evidence="2" type="ORF">B9P99_04530</name>
</gene>
<dbReference type="EMBL" id="NEXA01000164">
    <property type="protein sequence ID" value="PSN90757.1"/>
    <property type="molecule type" value="Genomic_DNA"/>
</dbReference>
<dbReference type="AlphaFoldDB" id="A0A2R6AWM5"/>
<proteinExistence type="predicted"/>